<dbReference type="AlphaFoldDB" id="A0A397VK30"/>
<evidence type="ECO:0000256" key="1">
    <source>
        <dbReference type="SAM" id="MobiDB-lite"/>
    </source>
</evidence>
<sequence length="188" mass="21859">MPVRNWSKSDEHKEVGVKIDESKENGVGKDNPSAKGTSNDNDDRDDSHKKEIGVEKDENKASVYNQKLTEIRSFEETRSYYKRGIGIEAEKNEDDATPIEAITKDVKVPKKPAERRRKRTRVRRDLSNKRKEKVGLGKLEKPRCKMMSLTKRIALYLPKWSKTQVYDTEERQTKLPLVETLKKVWSKI</sequence>
<feature type="compositionally biased region" description="Basic and acidic residues" evidence="1">
    <location>
        <begin position="7"/>
        <end position="27"/>
    </location>
</feature>
<proteinExistence type="predicted"/>
<protein>
    <submittedName>
        <fullName evidence="2">Uncharacterized protein</fullName>
    </submittedName>
</protein>
<feature type="region of interest" description="Disordered" evidence="1">
    <location>
        <begin position="109"/>
        <end position="131"/>
    </location>
</feature>
<feature type="region of interest" description="Disordered" evidence="1">
    <location>
        <begin position="1"/>
        <end position="61"/>
    </location>
</feature>
<evidence type="ECO:0000313" key="3">
    <source>
        <dbReference type="Proteomes" id="UP000266673"/>
    </source>
</evidence>
<gene>
    <name evidence="2" type="ORF">C2G38_2175951</name>
</gene>
<keyword evidence="3" id="KW-1185">Reference proteome</keyword>
<feature type="compositionally biased region" description="Basic and acidic residues" evidence="1">
    <location>
        <begin position="45"/>
        <end position="60"/>
    </location>
</feature>
<accession>A0A397VK30</accession>
<comment type="caution">
    <text evidence="2">The sequence shown here is derived from an EMBL/GenBank/DDBJ whole genome shotgun (WGS) entry which is preliminary data.</text>
</comment>
<dbReference type="EMBL" id="QKWP01000347">
    <property type="protein sequence ID" value="RIB21687.1"/>
    <property type="molecule type" value="Genomic_DNA"/>
</dbReference>
<organism evidence="2 3">
    <name type="scientific">Gigaspora rosea</name>
    <dbReference type="NCBI Taxonomy" id="44941"/>
    <lineage>
        <taxon>Eukaryota</taxon>
        <taxon>Fungi</taxon>
        <taxon>Fungi incertae sedis</taxon>
        <taxon>Mucoromycota</taxon>
        <taxon>Glomeromycotina</taxon>
        <taxon>Glomeromycetes</taxon>
        <taxon>Diversisporales</taxon>
        <taxon>Gigasporaceae</taxon>
        <taxon>Gigaspora</taxon>
    </lineage>
</organism>
<feature type="compositionally biased region" description="Basic residues" evidence="1">
    <location>
        <begin position="113"/>
        <end position="122"/>
    </location>
</feature>
<evidence type="ECO:0000313" key="2">
    <source>
        <dbReference type="EMBL" id="RIB21687.1"/>
    </source>
</evidence>
<name>A0A397VK30_9GLOM</name>
<reference evidence="2 3" key="1">
    <citation type="submission" date="2018-06" db="EMBL/GenBank/DDBJ databases">
        <title>Comparative genomics reveals the genomic features of Rhizophagus irregularis, R. cerebriforme, R. diaphanum and Gigaspora rosea, and their symbiotic lifestyle signature.</title>
        <authorList>
            <person name="Morin E."/>
            <person name="San Clemente H."/>
            <person name="Chen E.C.H."/>
            <person name="De La Providencia I."/>
            <person name="Hainaut M."/>
            <person name="Kuo A."/>
            <person name="Kohler A."/>
            <person name="Murat C."/>
            <person name="Tang N."/>
            <person name="Roy S."/>
            <person name="Loubradou J."/>
            <person name="Henrissat B."/>
            <person name="Grigoriev I.V."/>
            <person name="Corradi N."/>
            <person name="Roux C."/>
            <person name="Martin F.M."/>
        </authorList>
    </citation>
    <scope>NUCLEOTIDE SEQUENCE [LARGE SCALE GENOMIC DNA]</scope>
    <source>
        <strain evidence="2 3">DAOM 194757</strain>
    </source>
</reference>
<dbReference type="Proteomes" id="UP000266673">
    <property type="component" value="Unassembled WGS sequence"/>
</dbReference>
<dbReference type="OrthoDB" id="10628364at2759"/>